<dbReference type="SMART" id="SM00027">
    <property type="entry name" value="EH"/>
    <property type="match status" value="1"/>
</dbReference>
<sequence length="119" mass="13371">MDFVLLPDEKLKYSQLFSSYGPQNNKLSGDVCRSVFTQSGLSIDKLKTVWDLSDIDKDGFLDLNEFCIAMKLIKLLLTGIISSLPNVLPNSMLQFPLSNQPSHSTSEFSTFSKKKKFIS</sequence>
<dbReference type="Pfam" id="PF12763">
    <property type="entry name" value="EH"/>
    <property type="match status" value="1"/>
</dbReference>
<dbReference type="GO" id="GO:0005886">
    <property type="term" value="C:plasma membrane"/>
    <property type="evidence" value="ECO:0007669"/>
    <property type="project" value="TreeGrafter"/>
</dbReference>
<dbReference type="PROSITE" id="PS50031">
    <property type="entry name" value="EH"/>
    <property type="match status" value="1"/>
</dbReference>
<reference evidence="6" key="1">
    <citation type="submission" date="2017-01" db="EMBL/GenBank/DDBJ databases">
        <authorList>
            <person name="Wang Y."/>
            <person name="White M."/>
            <person name="Kvist S."/>
            <person name="Moncalvo J.-M."/>
        </authorList>
    </citation>
    <scope>NUCLEOTIDE SEQUENCE [LARGE SCALE GENOMIC DNA]</scope>
    <source>
        <strain evidence="6">ID-206-W2</strain>
    </source>
</reference>
<dbReference type="Gene3D" id="1.10.238.10">
    <property type="entry name" value="EF-hand"/>
    <property type="match status" value="1"/>
</dbReference>
<dbReference type="PANTHER" id="PTHR11216:SF174">
    <property type="entry name" value="GH06923P"/>
    <property type="match status" value="1"/>
</dbReference>
<dbReference type="AlphaFoldDB" id="A0A1R1YJ85"/>
<evidence type="ECO:0000259" key="4">
    <source>
        <dbReference type="PROSITE" id="PS50222"/>
    </source>
</evidence>
<dbReference type="PROSITE" id="PS00018">
    <property type="entry name" value="EF_HAND_1"/>
    <property type="match status" value="1"/>
</dbReference>
<comment type="caution">
    <text evidence="5">The sequence shown here is derived from an EMBL/GenBank/DDBJ whole genome shotgun (WGS) entry which is preliminary data.</text>
</comment>
<dbReference type="InterPro" id="IPR000261">
    <property type="entry name" value="EH_dom"/>
</dbReference>
<accession>A0A1R1YJ85</accession>
<feature type="region of interest" description="Disordered" evidence="2">
    <location>
        <begin position="98"/>
        <end position="119"/>
    </location>
</feature>
<evidence type="ECO:0000313" key="6">
    <source>
        <dbReference type="Proteomes" id="UP000187429"/>
    </source>
</evidence>
<organism evidence="5 6">
    <name type="scientific">Smittium culicis</name>
    <dbReference type="NCBI Taxonomy" id="133412"/>
    <lineage>
        <taxon>Eukaryota</taxon>
        <taxon>Fungi</taxon>
        <taxon>Fungi incertae sedis</taxon>
        <taxon>Zoopagomycota</taxon>
        <taxon>Kickxellomycotina</taxon>
        <taxon>Harpellomycetes</taxon>
        <taxon>Harpellales</taxon>
        <taxon>Legeriomycetaceae</taxon>
        <taxon>Smittium</taxon>
    </lineage>
</organism>
<feature type="domain" description="EF-hand" evidence="4">
    <location>
        <begin position="41"/>
        <end position="76"/>
    </location>
</feature>
<dbReference type="EMBL" id="LSSM01001246">
    <property type="protein sequence ID" value="OMJ26979.1"/>
    <property type="molecule type" value="Genomic_DNA"/>
</dbReference>
<dbReference type="InterPro" id="IPR018247">
    <property type="entry name" value="EF_Hand_1_Ca_BS"/>
</dbReference>
<dbReference type="Proteomes" id="UP000187429">
    <property type="component" value="Unassembled WGS sequence"/>
</dbReference>
<evidence type="ECO:0000259" key="3">
    <source>
        <dbReference type="PROSITE" id="PS50031"/>
    </source>
</evidence>
<keyword evidence="6" id="KW-1185">Reference proteome</keyword>
<dbReference type="InterPro" id="IPR002048">
    <property type="entry name" value="EF_hand_dom"/>
</dbReference>
<dbReference type="GO" id="GO:0006897">
    <property type="term" value="P:endocytosis"/>
    <property type="evidence" value="ECO:0007669"/>
    <property type="project" value="TreeGrafter"/>
</dbReference>
<keyword evidence="1" id="KW-0106">Calcium</keyword>
<dbReference type="PANTHER" id="PTHR11216">
    <property type="entry name" value="EH DOMAIN"/>
    <property type="match status" value="1"/>
</dbReference>
<evidence type="ECO:0000256" key="1">
    <source>
        <dbReference type="ARBA" id="ARBA00022837"/>
    </source>
</evidence>
<dbReference type="InterPro" id="IPR011992">
    <property type="entry name" value="EF-hand-dom_pair"/>
</dbReference>
<dbReference type="GO" id="GO:0005737">
    <property type="term" value="C:cytoplasm"/>
    <property type="evidence" value="ECO:0007669"/>
    <property type="project" value="TreeGrafter"/>
</dbReference>
<dbReference type="SMART" id="SM00054">
    <property type="entry name" value="EFh"/>
    <property type="match status" value="1"/>
</dbReference>
<proteinExistence type="predicted"/>
<dbReference type="OrthoDB" id="1716625at2759"/>
<dbReference type="PROSITE" id="PS50222">
    <property type="entry name" value="EF_HAND_2"/>
    <property type="match status" value="1"/>
</dbReference>
<protein>
    <submittedName>
        <fullName evidence="5">Actin cytoskeleton-regulatory complex protein end3</fullName>
    </submittedName>
</protein>
<name>A0A1R1YJ85_9FUNG</name>
<feature type="domain" description="EH" evidence="3">
    <location>
        <begin position="9"/>
        <end position="99"/>
    </location>
</feature>
<evidence type="ECO:0000256" key="2">
    <source>
        <dbReference type="SAM" id="MobiDB-lite"/>
    </source>
</evidence>
<dbReference type="GO" id="GO:0005509">
    <property type="term" value="F:calcium ion binding"/>
    <property type="evidence" value="ECO:0007669"/>
    <property type="project" value="InterPro"/>
</dbReference>
<gene>
    <name evidence="5" type="ORF">AYI69_g3599</name>
</gene>
<dbReference type="CDD" id="cd00052">
    <property type="entry name" value="EH"/>
    <property type="match status" value="1"/>
</dbReference>
<dbReference type="SUPFAM" id="SSF47473">
    <property type="entry name" value="EF-hand"/>
    <property type="match status" value="1"/>
</dbReference>
<evidence type="ECO:0000313" key="5">
    <source>
        <dbReference type="EMBL" id="OMJ26979.1"/>
    </source>
</evidence>
<dbReference type="GO" id="GO:0016197">
    <property type="term" value="P:endosomal transport"/>
    <property type="evidence" value="ECO:0007669"/>
    <property type="project" value="TreeGrafter"/>
</dbReference>